<gene>
    <name evidence="4" type="ORF">QO011_001507</name>
</gene>
<evidence type="ECO:0000313" key="4">
    <source>
        <dbReference type="EMBL" id="MDQ0468507.1"/>
    </source>
</evidence>
<evidence type="ECO:0000313" key="5">
    <source>
        <dbReference type="Proteomes" id="UP001242480"/>
    </source>
</evidence>
<dbReference type="PANTHER" id="PTHR32305">
    <property type="match status" value="1"/>
</dbReference>
<reference evidence="4 5" key="1">
    <citation type="submission" date="2023-07" db="EMBL/GenBank/DDBJ databases">
        <title>Genomic Encyclopedia of Type Strains, Phase IV (KMG-IV): sequencing the most valuable type-strain genomes for metagenomic binning, comparative biology and taxonomic classification.</title>
        <authorList>
            <person name="Goeker M."/>
        </authorList>
    </citation>
    <scope>NUCLEOTIDE SEQUENCE [LARGE SCALE GENOMIC DNA]</scope>
    <source>
        <strain evidence="4 5">DSM 19619</strain>
    </source>
</reference>
<dbReference type="EMBL" id="JAUSVX010000002">
    <property type="protein sequence ID" value="MDQ0468507.1"/>
    <property type="molecule type" value="Genomic_DNA"/>
</dbReference>
<protein>
    <submittedName>
        <fullName evidence="4">RHS repeat-associated protein</fullName>
    </submittedName>
</protein>
<keyword evidence="1" id="KW-0677">Repeat</keyword>
<dbReference type="InterPro" id="IPR022385">
    <property type="entry name" value="Rhs_assc_core"/>
</dbReference>
<evidence type="ECO:0000256" key="1">
    <source>
        <dbReference type="ARBA" id="ARBA00022737"/>
    </source>
</evidence>
<dbReference type="InterPro" id="IPR056823">
    <property type="entry name" value="TEN-like_YD-shell"/>
</dbReference>
<evidence type="ECO:0000259" key="3">
    <source>
        <dbReference type="Pfam" id="PF25023"/>
    </source>
</evidence>
<feature type="domain" description="Teneurin-like YD-shell" evidence="3">
    <location>
        <begin position="2242"/>
        <end position="2530"/>
    </location>
</feature>
<dbReference type="NCBIfam" id="TIGR03696">
    <property type="entry name" value="Rhs_assc_core"/>
    <property type="match status" value="1"/>
</dbReference>
<proteinExistence type="predicted"/>
<feature type="region of interest" description="Disordered" evidence="2">
    <location>
        <begin position="2632"/>
        <end position="2695"/>
    </location>
</feature>
<dbReference type="InterPro" id="IPR050708">
    <property type="entry name" value="T6SS_VgrG/RHS"/>
</dbReference>
<accession>A0ABU0J2M3</accession>
<name>A0ABU0J2M3_9HYPH</name>
<organism evidence="4 5">
    <name type="scientific">Labrys wisconsinensis</name>
    <dbReference type="NCBI Taxonomy" id="425677"/>
    <lineage>
        <taxon>Bacteria</taxon>
        <taxon>Pseudomonadati</taxon>
        <taxon>Pseudomonadota</taxon>
        <taxon>Alphaproteobacteria</taxon>
        <taxon>Hyphomicrobiales</taxon>
        <taxon>Xanthobacteraceae</taxon>
        <taxon>Labrys</taxon>
    </lineage>
</organism>
<dbReference type="PANTHER" id="PTHR32305:SF15">
    <property type="entry name" value="PROTEIN RHSA-RELATED"/>
    <property type="match status" value="1"/>
</dbReference>
<dbReference type="Proteomes" id="UP001242480">
    <property type="component" value="Unassembled WGS sequence"/>
</dbReference>
<dbReference type="Gene3D" id="2.180.10.10">
    <property type="entry name" value="RHS repeat-associated core"/>
    <property type="match status" value="1"/>
</dbReference>
<dbReference type="RefSeq" id="WP_307269806.1">
    <property type="nucleotide sequence ID" value="NZ_JAUSVX010000002.1"/>
</dbReference>
<comment type="caution">
    <text evidence="4">The sequence shown here is derived from an EMBL/GenBank/DDBJ whole genome shotgun (WGS) entry which is preliminary data.</text>
</comment>
<keyword evidence="5" id="KW-1185">Reference proteome</keyword>
<sequence>MSSSAQTPSIRSFQFDASAVANVRSSVNLFRADVNLTQTLFTMPGRSSEQSLDVDVGVQYQSNVYTEAMLWNLDASTGVLGLGWDMPGTAIVLQSGGALGAGARRYAYAANGADTPLTREPEAPLLFAMPAALAAQLVVGEAVPAEIRRLFGAHGLSLSATALVRAGASPLWEIEDAQELQSFALRLHDAQLLALDGGESYQLESYQFWKILYYPRYERWLVIDETGLRKSFGGLIADAADETMPVSQGNSIEWGVGWTAGEGCELLWTGASGLVRGQKHFATAWNLAVTSNLWGDRVLHAYNEQWPVDPTTGLRPVVEQAVAAPGAAAAGLGYTKACYLTGITDVFGRRAVFTYADKLWDNSSPQAPREYADPHKATPDNTPNAWQDCYETQYLSAIAVTATDGTVLLSAGFVYDPSPDAAGAAAEVANVSTNTGAQYGDSFKRFLTGIEFRSGEGRLASTLAFDYWLDDPSDAPQGASPGAIRRATYPGGASSSWSYTQQFLTSCQRDLTVTPPDGLDASSTPTVWFGPDYAVTLWYDGAATTLTLQLHCWIGRWITWQLDPGRAAIFSDAGGFDPASLGVLANAGCLAVSFQTAGDMQLYLFTKDVARPGQWSPALLDGVATGLNQPTLRYSLDVAQITPPIGGSQFVLVTRMDTTYGRYALDRLTWRWTTGEWTLETTGEGGLPALTHYTWATASGEYYLTVDQTGAVQLSWLEAGLTWREGGRTSLPGIDEIALDALALVPGGNLVAASHLRTDNGATLAYTLYALQWDIAYRFRPVAFRRFSDPQDPSGANPTSWVPEIADNSQIACAGHMLRFNGEGWMENSALSLPSVPSGQQQRYAYGSDVAVQILSAGNGQGAVSARVLGYDANSDVAGWREIAAVAPAAPLRNPEFQAATANYPSSGGDYLLIGSWLYYRGSATDWSEVVAAPPACNLELVLNQALDAQAPGRYVINSAALVNEAPAFLACSLYDGGTGDARRSAVLLLENGGLSQGSTNPVLLDGDEQLSLATTPGSSAGGPSMFVTYPGTAGSFSEAASFTLHQCVGNAVDGAVMHYAVTGFAADNGFDGPQPSAVVPDLDTATCDSSGTVFKYYQCRVYPGGAPQAAPYGHLEMRYRNGLDDQSGDNFYDMLDGLLQEVAVFDAGGAPLTRTSLDWQVWTTRSPDPADAGVAPVRLVGGFVCKTGVTRIADGVSGHAAIDSLGMDAQGQAFQAPWSSQPVAQWSTALGSSGQPETQARATRFGCQRDEVLRALHVLSAPILTTTSVAVADGPQIPLSATAYSRALWPCARGPEILVPGMAGTYAWQGTVPLSYPFDGPDQRADPAGWLCQQRVLARTPLGLVSESADPCGVVTAVHYAGTDSLPVAEITNASTLQDQWAYADFEADDPGDPWQASGAALQAGDAYVGRTSLSLPAGASLAASVTPAGRDPYVLAYALKTPPGYVAGDGAGWSVVVAAGDAVLSTISLPFADSQGVWTWHSAGIELPPEAATPLRVTATAGNPAGPTVLLDAVALAPLHSDLQARSFDRILRQPTASLSAAGRHWLTAYDRQAQAVATLGPDGEVLQLTQAFLSPRGNAAGVFDPASPGASLSLQAAGPSRMELFRAGDEWQAAWDATPAADWQVQKDVLCHAGPDAGTLAWKGWAPTPPATAALFAELCAPQGLGGQLAWALAGGYAVGWDGDADGWFFTGPEGWTAPTLLAHPPAMPLQWLLLFGEGVLLVFGDGQLTYSLDWTAGVPAALTLQTGPNAIEVRNLATMAAPRLSLSYLDGAGTTRQSQSLHGADARLQQSVQDALGRVLASTKPAPARFGQDAALPLMAYHPHLVDVPAFLAATADSWLMQGDVADFYAGQSEGGIIRSNDQGYPYVGTRYEASPRKRVLEAGQPGLHLAIHDLLTLDENERLTTQYRYGNAGDGGYLTRGTLDPHKTLTTSVSTLTRQSIASQISDARGEILNQTTSRTGYRNAQPGPAGQQHTTRLPNAFSPPPQGGADAFVNVVQSDTLDQARAAQAPDSGGVALLYDPAGRWRFLQPALDEGEVWFLYAKYDALGRPVEEGLVLQPWDAAALAAIAAGDPDYPQASDGVPFTISRRRRYDGDGNDPHQIGMPVEVSTWSSDPEAGAPWLAAERFTYDGRGNVTSVALKTALPDMPEAVLGYQYNAIAEVTRLVLPDGAPLGTVHYDYDDLGQVTKISLGDGSELARYAYAISGAVTLEQLNGGQLLQRYAFDSPGWLVDQSLTLAGQEQPAWALAIAHDARGKVCRREETLSLPGSSPEQTETVYEHDALGRLQRAEASGSHAGAWQAQSYDANGNLWAAVSDGATLAFTGVPGSDRLAGASLGEAPAISPAYDARGQLVSAGSLGIAYDPALAMPCGIARAAEDGSAKIRLAYGGQNQRCVKQVAGTAADYMRLYVCGRGTQPLAIWQDGAWTALVMGPAGLTAVAPAGEAVGFVLKDTQSSVRGLVDGGGTLLARYRYGVFGALAENSGPRAAAMPWRFMGQEWDGEAGVYNFKARLYAPDLCRFLQPDPGNQYASPYVFVGNDPVSMADPDGGLGEWAQLGTDALMAAVTIGGLALTPFTGGASDVLMADADATLVLTDVASIGVEGLGTATELGAEGGEEVVESGVMVSQASSDVASDEGWTQVGGSKKKSSSAKAGGTRSKGGGKREGGRGNRGPRKPKGWDKGFDHPESEEAVRCPAQGRDQYGNVINVTGRSNTSVYNRDRLGFLGNQRNNISIDARNLNGLIPQYNGARDAASCAEVNAVVELLNQGVSLADIEVGAPYVRRGGVNINVPYCGTCQDWMHDAGVQHVADWCGFRNHP</sequence>
<evidence type="ECO:0000256" key="2">
    <source>
        <dbReference type="SAM" id="MobiDB-lite"/>
    </source>
</evidence>
<feature type="compositionally biased region" description="Basic and acidic residues" evidence="2">
    <location>
        <begin position="2683"/>
        <end position="2695"/>
    </location>
</feature>
<dbReference type="Pfam" id="PF25023">
    <property type="entry name" value="TEN_YD-shell"/>
    <property type="match status" value="1"/>
</dbReference>